<feature type="compositionally biased region" description="Polar residues" evidence="1">
    <location>
        <begin position="1"/>
        <end position="12"/>
    </location>
</feature>
<evidence type="ECO:0000313" key="2">
    <source>
        <dbReference type="EMBL" id="KIY51571.1"/>
    </source>
</evidence>
<name>A0A0D7AJU2_9AGAR</name>
<feature type="compositionally biased region" description="Polar residues" evidence="1">
    <location>
        <begin position="20"/>
        <end position="32"/>
    </location>
</feature>
<proteinExistence type="predicted"/>
<dbReference type="AlphaFoldDB" id="A0A0D7AJU2"/>
<feature type="compositionally biased region" description="Low complexity" evidence="1">
    <location>
        <begin position="168"/>
        <end position="183"/>
    </location>
</feature>
<feature type="region of interest" description="Disordered" evidence="1">
    <location>
        <begin position="1"/>
        <end position="41"/>
    </location>
</feature>
<feature type="region of interest" description="Disordered" evidence="1">
    <location>
        <begin position="160"/>
        <end position="187"/>
    </location>
</feature>
<accession>A0A0D7AJU2</accession>
<keyword evidence="3" id="KW-1185">Reference proteome</keyword>
<reference evidence="2 3" key="1">
    <citation type="journal article" date="2015" name="Fungal Genet. Biol.">
        <title>Evolution of novel wood decay mechanisms in Agaricales revealed by the genome sequences of Fistulina hepatica and Cylindrobasidium torrendii.</title>
        <authorList>
            <person name="Floudas D."/>
            <person name="Held B.W."/>
            <person name="Riley R."/>
            <person name="Nagy L.G."/>
            <person name="Koehler G."/>
            <person name="Ransdell A.S."/>
            <person name="Younus H."/>
            <person name="Chow J."/>
            <person name="Chiniquy J."/>
            <person name="Lipzen A."/>
            <person name="Tritt A."/>
            <person name="Sun H."/>
            <person name="Haridas S."/>
            <person name="LaButti K."/>
            <person name="Ohm R.A."/>
            <person name="Kues U."/>
            <person name="Blanchette R.A."/>
            <person name="Grigoriev I.V."/>
            <person name="Minto R.E."/>
            <person name="Hibbett D.S."/>
        </authorList>
    </citation>
    <scope>NUCLEOTIDE SEQUENCE [LARGE SCALE GENOMIC DNA]</scope>
    <source>
        <strain evidence="2 3">ATCC 64428</strain>
    </source>
</reference>
<organism evidence="2 3">
    <name type="scientific">Fistulina hepatica ATCC 64428</name>
    <dbReference type="NCBI Taxonomy" id="1128425"/>
    <lineage>
        <taxon>Eukaryota</taxon>
        <taxon>Fungi</taxon>
        <taxon>Dikarya</taxon>
        <taxon>Basidiomycota</taxon>
        <taxon>Agaricomycotina</taxon>
        <taxon>Agaricomycetes</taxon>
        <taxon>Agaricomycetidae</taxon>
        <taxon>Agaricales</taxon>
        <taxon>Fistulinaceae</taxon>
        <taxon>Fistulina</taxon>
    </lineage>
</organism>
<gene>
    <name evidence="2" type="ORF">FISHEDRAFT_56496</name>
</gene>
<sequence length="442" mass="48629">MPAIVNDNSRPNSPEHDNSQGDSTQRDSSQTLPRGPLNHPAVDDAFQAKYIRPPPKIACTEAPLNAHLIYNRQSDTFNTFQVDASLFYAASADVDPQAEPGEPQRPLYEFSPAEIRTFATDADFRKKYEDYLEERDLGSKLPDDLILAINDFHERQLDATGTRQPLGPSNASNAPSASMAASGTAGGRSKQVSYLGFIKENTRVFTEIDYLGAKAKIVFPEEYQAAVINGHHLSLRLLLSDVIRSFMENPEITFPIWFSLEREFAELVRTSHAFSAPLWKQELSSTLRLAKLSGLSLTSSVANAFAAKRPAGPSSDERTTKIAKLAPRTFQTPVQSFRRPTAPTNGNFPSRAVCFVCKGDHKYSEHPRDQTRDANGKTYYAVISNDGILLRASDSREFCISFNIKGTCAHRHGCERLDICCSCGSDKHGLLGPGGCGSKHGN</sequence>
<dbReference type="EMBL" id="KN881649">
    <property type="protein sequence ID" value="KIY51571.1"/>
    <property type="molecule type" value="Genomic_DNA"/>
</dbReference>
<evidence type="ECO:0000256" key="1">
    <source>
        <dbReference type="SAM" id="MobiDB-lite"/>
    </source>
</evidence>
<protein>
    <submittedName>
        <fullName evidence="2">Uncharacterized protein</fullName>
    </submittedName>
</protein>
<dbReference type="Proteomes" id="UP000054144">
    <property type="component" value="Unassembled WGS sequence"/>
</dbReference>
<evidence type="ECO:0000313" key="3">
    <source>
        <dbReference type="Proteomes" id="UP000054144"/>
    </source>
</evidence>